<dbReference type="InterPro" id="IPR007867">
    <property type="entry name" value="GMC_OxRtase_C"/>
</dbReference>
<dbReference type="SUPFAM" id="SSF54373">
    <property type="entry name" value="FAD-linked reductases, C-terminal domain"/>
    <property type="match status" value="1"/>
</dbReference>
<evidence type="ECO:0000256" key="6">
    <source>
        <dbReference type="RuleBase" id="RU003968"/>
    </source>
</evidence>
<dbReference type="EMBL" id="JAAAJA010000043">
    <property type="protein sequence ID" value="KAG0264789.1"/>
    <property type="molecule type" value="Genomic_DNA"/>
</dbReference>
<dbReference type="PANTHER" id="PTHR11552">
    <property type="entry name" value="GLUCOSE-METHANOL-CHOLINE GMC OXIDOREDUCTASE"/>
    <property type="match status" value="1"/>
</dbReference>
<comment type="similarity">
    <text evidence="2 6">Belongs to the GMC oxidoreductase family.</text>
</comment>
<dbReference type="PROSITE" id="PS00623">
    <property type="entry name" value="GMC_OXRED_1"/>
    <property type="match status" value="1"/>
</dbReference>
<dbReference type="Pfam" id="PF00732">
    <property type="entry name" value="GMC_oxred_N"/>
    <property type="match status" value="1"/>
</dbReference>
<dbReference type="Pfam" id="PF05199">
    <property type="entry name" value="GMC_oxred_C"/>
    <property type="match status" value="1"/>
</dbReference>
<evidence type="ECO:0000256" key="1">
    <source>
        <dbReference type="ARBA" id="ARBA00001974"/>
    </source>
</evidence>
<feature type="active site" description="Proton donor" evidence="5">
    <location>
        <position position="567"/>
    </location>
</feature>
<keyword evidence="3 6" id="KW-0285">Flavoprotein</keyword>
<dbReference type="InterPro" id="IPR012132">
    <property type="entry name" value="GMC_OxRdtase"/>
</dbReference>
<evidence type="ECO:0000256" key="3">
    <source>
        <dbReference type="ARBA" id="ARBA00022630"/>
    </source>
</evidence>
<sequence>MPEINKTTVGVAVVAGALGVNYINKKMNQEPGREPWDPRVDSQVHYDYVILGGGTAGCVLAARLAEDPNINVLVLEAGYTDDINASKTPAMMSTLWRTDVDWNLRTVPQVHAFGRVMDQPRGKLLGGSSSINAMMYHRGAASDYDEWELLGNPGWSYKECLHYFKKSEGLNDPRLPASHPQGPLTNRTKKPQYEEFEPEFHGTDGPWQITYHHMFGVSESFVRANMAIGVPFNKDFNGTSTIGVNRVQTFLQRNAVRSSLSRAFLSPKENVPGGGARGRIRIVYGAHIARILVQKRRGVKIAIGAEFLDENHVMHKVMAVKEVLLSAGAFGSPHILMASGISPEPHPTIPHIHTLAGVGRNLADHLGVPVNFRALPHCHTFDSEARFYRIPKLVYDYRVHGIGPLSSQGAESVCFVRLEDVSPEFVAREKANGTWQDRSSGPLAPHFEVLLAPSYFRHHTKTKAPDNGNYFTLVGLLLNPVSSGRVKISEVQDGKIQTLIDPNYFEDEFDTRVMAEMVRFIRRIGQQMRQDSTCGAVEAYPGVDSVPNDDDVKLQEYVKRESSVYYHPTSTCRMGPSSDSLAVVDARLNVYGIDRLRVVDASIMPKVPAAHTCAPTVMIAEKAADMIKEDWKDVVNSSKDPTIAKL</sequence>
<organism evidence="8 9">
    <name type="scientific">Mortierella polycephala</name>
    <dbReference type="NCBI Taxonomy" id="41804"/>
    <lineage>
        <taxon>Eukaryota</taxon>
        <taxon>Fungi</taxon>
        <taxon>Fungi incertae sedis</taxon>
        <taxon>Mucoromycota</taxon>
        <taxon>Mortierellomycotina</taxon>
        <taxon>Mortierellomycetes</taxon>
        <taxon>Mortierellales</taxon>
        <taxon>Mortierellaceae</taxon>
        <taxon>Mortierella</taxon>
    </lineage>
</organism>
<evidence type="ECO:0000313" key="8">
    <source>
        <dbReference type="EMBL" id="KAG0264789.1"/>
    </source>
</evidence>
<evidence type="ECO:0000256" key="5">
    <source>
        <dbReference type="PIRSR" id="PIRSR000137-1"/>
    </source>
</evidence>
<dbReference type="Gene3D" id="3.50.50.60">
    <property type="entry name" value="FAD/NAD(P)-binding domain"/>
    <property type="match status" value="1"/>
</dbReference>
<proteinExistence type="inferred from homology"/>
<accession>A0A9P6U907</accession>
<keyword evidence="9" id="KW-1185">Reference proteome</keyword>
<comment type="caution">
    <text evidence="8">The sequence shown here is derived from an EMBL/GenBank/DDBJ whole genome shotgun (WGS) entry which is preliminary data.</text>
</comment>
<evidence type="ECO:0000259" key="7">
    <source>
        <dbReference type="PROSITE" id="PS00623"/>
    </source>
</evidence>
<dbReference type="InterPro" id="IPR036188">
    <property type="entry name" value="FAD/NAD-bd_sf"/>
</dbReference>
<feature type="active site" description="Proton acceptor" evidence="5">
    <location>
        <position position="611"/>
    </location>
</feature>
<dbReference type="OrthoDB" id="269227at2759"/>
<dbReference type="GO" id="GO:0050660">
    <property type="term" value="F:flavin adenine dinucleotide binding"/>
    <property type="evidence" value="ECO:0007669"/>
    <property type="project" value="InterPro"/>
</dbReference>
<protein>
    <recommendedName>
        <fullName evidence="7">Glucose-methanol-choline oxidoreductase N-terminal domain-containing protein</fullName>
    </recommendedName>
</protein>
<dbReference type="SUPFAM" id="SSF51905">
    <property type="entry name" value="FAD/NAD(P)-binding domain"/>
    <property type="match status" value="1"/>
</dbReference>
<dbReference type="Gene3D" id="3.30.560.10">
    <property type="entry name" value="Glucose Oxidase, domain 3"/>
    <property type="match status" value="1"/>
</dbReference>
<gene>
    <name evidence="8" type="ORF">BG011_006062</name>
</gene>
<evidence type="ECO:0000313" key="9">
    <source>
        <dbReference type="Proteomes" id="UP000726737"/>
    </source>
</evidence>
<evidence type="ECO:0000256" key="4">
    <source>
        <dbReference type="ARBA" id="ARBA00022827"/>
    </source>
</evidence>
<dbReference type="InterPro" id="IPR000172">
    <property type="entry name" value="GMC_OxRdtase_N"/>
</dbReference>
<evidence type="ECO:0000256" key="2">
    <source>
        <dbReference type="ARBA" id="ARBA00010790"/>
    </source>
</evidence>
<keyword evidence="4 6" id="KW-0274">FAD</keyword>
<comment type="cofactor">
    <cofactor evidence="1">
        <name>FAD</name>
        <dbReference type="ChEBI" id="CHEBI:57692"/>
    </cofactor>
</comment>
<dbReference type="AlphaFoldDB" id="A0A9P6U907"/>
<dbReference type="Proteomes" id="UP000726737">
    <property type="component" value="Unassembled WGS sequence"/>
</dbReference>
<name>A0A9P6U907_9FUNG</name>
<reference evidence="8" key="1">
    <citation type="journal article" date="2020" name="Fungal Divers.">
        <title>Resolving the Mortierellaceae phylogeny through synthesis of multi-gene phylogenetics and phylogenomics.</title>
        <authorList>
            <person name="Vandepol N."/>
            <person name="Liber J."/>
            <person name="Desiro A."/>
            <person name="Na H."/>
            <person name="Kennedy M."/>
            <person name="Barry K."/>
            <person name="Grigoriev I.V."/>
            <person name="Miller A.N."/>
            <person name="O'Donnell K."/>
            <person name="Stajich J.E."/>
            <person name="Bonito G."/>
        </authorList>
    </citation>
    <scope>NUCLEOTIDE SEQUENCE</scope>
    <source>
        <strain evidence="8">KOD948</strain>
    </source>
</reference>
<dbReference type="PIRSF" id="PIRSF000137">
    <property type="entry name" value="Alcohol_oxidase"/>
    <property type="match status" value="1"/>
</dbReference>
<feature type="domain" description="Glucose-methanol-choline oxidoreductase N-terminal" evidence="7">
    <location>
        <begin position="122"/>
        <end position="145"/>
    </location>
</feature>
<dbReference type="PANTHER" id="PTHR11552:SF147">
    <property type="entry name" value="CHOLINE DEHYDROGENASE, MITOCHONDRIAL"/>
    <property type="match status" value="1"/>
</dbReference>
<dbReference type="GO" id="GO:0016614">
    <property type="term" value="F:oxidoreductase activity, acting on CH-OH group of donors"/>
    <property type="evidence" value="ECO:0007669"/>
    <property type="project" value="InterPro"/>
</dbReference>